<evidence type="ECO:0000259" key="2">
    <source>
        <dbReference type="SMART" id="SM00034"/>
    </source>
</evidence>
<evidence type="ECO:0000313" key="3">
    <source>
        <dbReference type="Ensembl" id="ENSGWIP00000017166.1"/>
    </source>
</evidence>
<dbReference type="PANTHER" id="PTHR45784:SF3">
    <property type="entry name" value="C-TYPE LECTIN DOMAIN FAMILY 4 MEMBER K-LIKE-RELATED"/>
    <property type="match status" value="1"/>
</dbReference>
<feature type="domain" description="C-type lectin" evidence="2">
    <location>
        <begin position="19"/>
        <end position="124"/>
    </location>
</feature>
<dbReference type="InterPro" id="IPR001304">
    <property type="entry name" value="C-type_lectin-like"/>
</dbReference>
<reference evidence="3" key="2">
    <citation type="submission" date="2025-08" db="UniProtKB">
        <authorList>
            <consortium name="Ensembl"/>
        </authorList>
    </citation>
    <scope>IDENTIFICATION</scope>
</reference>
<dbReference type="PROSITE" id="PS00615">
    <property type="entry name" value="C_TYPE_LECTIN_1"/>
    <property type="match status" value="2"/>
</dbReference>
<dbReference type="InterPro" id="IPR018378">
    <property type="entry name" value="C-type_lectin_CS"/>
</dbReference>
<dbReference type="InterPro" id="IPR016186">
    <property type="entry name" value="C-type_lectin-like/link_sf"/>
</dbReference>
<accession>A0A8C5EAN8</accession>
<reference evidence="3" key="1">
    <citation type="submission" date="2020-06" db="EMBL/GenBank/DDBJ databases">
        <authorList>
            <consortium name="Wellcome Sanger Institute Data Sharing"/>
        </authorList>
    </citation>
    <scope>NUCLEOTIDE SEQUENCE [LARGE SCALE GENOMIC DNA]</scope>
</reference>
<dbReference type="Pfam" id="PF00059">
    <property type="entry name" value="Lectin_C"/>
    <property type="match status" value="4"/>
</dbReference>
<sequence>MIRRVYDPVILLSKTLMIVSTGSQLDPNVFFVNSSETWPVAQKYCRENYVDLVTVTNIKSSEVWMGLYSTIDWRWSDGFSGVGANYSNWRSDQPDFYSANEFCVAVRNIWLDVSCSSKWRFVCYTGSQLDPEVFFVNSYETWPVAQKYCRENYVDLVTVTNIKVVEKINREAGYLFVWIGLHRAPNFFWSDGSNFTFSNWDSVDNELNSMKVICAQNDQLLDTITSNGQSSEVWMGLYSTIDWRWSDGFSGVGANYSNWRHGQPNFHSAAEFCVLVRNIWFDERCSYKRHFVCYNGEKMKNQIFISIKYNHSVRILLSKTQMIVSTGSQLDPEVFFVNSYETWPVAQKYCRENYVDLVTETKNKVVEKINNETEGSLVWIGLHRAPNFFWSDGSNFTFSNWDSVRNKLNSMKVICAVTSSTKGGRWKFLSCEEKLPFVCYSILHG</sequence>
<proteinExistence type="predicted"/>
<feature type="domain" description="C-type lectin" evidence="2">
    <location>
        <begin position="324"/>
        <end position="440"/>
    </location>
</feature>
<organism evidence="3 4">
    <name type="scientific">Gouania willdenowi</name>
    <name type="common">Blunt-snouted clingfish</name>
    <name type="synonym">Lepadogaster willdenowi</name>
    <dbReference type="NCBI Taxonomy" id="441366"/>
    <lineage>
        <taxon>Eukaryota</taxon>
        <taxon>Metazoa</taxon>
        <taxon>Chordata</taxon>
        <taxon>Craniata</taxon>
        <taxon>Vertebrata</taxon>
        <taxon>Euteleostomi</taxon>
        <taxon>Actinopterygii</taxon>
        <taxon>Neopterygii</taxon>
        <taxon>Teleostei</taxon>
        <taxon>Neoteleostei</taxon>
        <taxon>Acanthomorphata</taxon>
        <taxon>Ovalentaria</taxon>
        <taxon>Blenniimorphae</taxon>
        <taxon>Blenniiformes</taxon>
        <taxon>Gobiesocoidei</taxon>
        <taxon>Gobiesocidae</taxon>
        <taxon>Gobiesocinae</taxon>
        <taxon>Gouania</taxon>
    </lineage>
</organism>
<dbReference type="AlphaFoldDB" id="A0A8C5EAN8"/>
<dbReference type="Ensembl" id="ENSGWIT00000018946.1">
    <property type="protein sequence ID" value="ENSGWIP00000017166.1"/>
    <property type="gene ID" value="ENSGWIG00000009561.1"/>
</dbReference>
<evidence type="ECO:0000313" key="4">
    <source>
        <dbReference type="Proteomes" id="UP000694680"/>
    </source>
</evidence>
<dbReference type="InterPro" id="IPR016187">
    <property type="entry name" value="CTDL_fold"/>
</dbReference>
<name>A0A8C5EAN8_GOUWI</name>
<dbReference type="PANTHER" id="PTHR45784">
    <property type="entry name" value="C-TYPE LECTIN DOMAIN FAMILY 20 MEMBER A-RELATED"/>
    <property type="match status" value="1"/>
</dbReference>
<protein>
    <recommendedName>
        <fullName evidence="2">C-type lectin domain-containing protein</fullName>
    </recommendedName>
</protein>
<feature type="domain" description="C-type lectin" evidence="2">
    <location>
        <begin position="128"/>
        <end position="294"/>
    </location>
</feature>
<dbReference type="SMART" id="SM00034">
    <property type="entry name" value="CLECT"/>
    <property type="match status" value="3"/>
</dbReference>
<evidence type="ECO:0000256" key="1">
    <source>
        <dbReference type="ARBA" id="ARBA00023157"/>
    </source>
</evidence>
<keyword evidence="1" id="KW-1015">Disulfide bond</keyword>
<dbReference type="Proteomes" id="UP000694680">
    <property type="component" value="Chromosome 18"/>
</dbReference>
<dbReference type="Gene3D" id="3.10.100.10">
    <property type="entry name" value="Mannose-Binding Protein A, subunit A"/>
    <property type="match status" value="4"/>
</dbReference>
<dbReference type="SUPFAM" id="SSF56436">
    <property type="entry name" value="C-type lectin-like"/>
    <property type="match status" value="4"/>
</dbReference>
<keyword evidence="4" id="KW-1185">Reference proteome</keyword>
<reference evidence="3" key="3">
    <citation type="submission" date="2025-09" db="UniProtKB">
        <authorList>
            <consortium name="Ensembl"/>
        </authorList>
    </citation>
    <scope>IDENTIFICATION</scope>
</reference>